<dbReference type="InterPro" id="IPR002481">
    <property type="entry name" value="FUR"/>
</dbReference>
<comment type="subcellular location">
    <subcellularLocation>
        <location evidence="1">Cytoplasm</location>
    </subcellularLocation>
</comment>
<dbReference type="Pfam" id="PF01475">
    <property type="entry name" value="FUR"/>
    <property type="match status" value="1"/>
</dbReference>
<sequence length="143" mass="16356">MVKRVTRPRTLIVEELKHSDAFSTARMIYSGLQARGKKVGIATVYRNLQIMADGKEVDTLQVHGETFYRLCRDHHHHHHLICRECGKAVELEIPGFEEWTRLRAESLGFSDVSHSLELFGLCAACRLRESKGDDGQHRRLSSD</sequence>
<evidence type="ECO:0000256" key="8">
    <source>
        <dbReference type="ARBA" id="ARBA00023015"/>
    </source>
</evidence>
<dbReference type="Gene3D" id="1.10.10.10">
    <property type="entry name" value="Winged helix-like DNA-binding domain superfamily/Winged helix DNA-binding domain"/>
    <property type="match status" value="1"/>
</dbReference>
<evidence type="ECO:0000256" key="11">
    <source>
        <dbReference type="PIRSR" id="PIRSR602481-1"/>
    </source>
</evidence>
<feature type="binding site" evidence="11">
    <location>
        <position position="82"/>
    </location>
    <ligand>
        <name>Zn(2+)</name>
        <dbReference type="ChEBI" id="CHEBI:29105"/>
    </ligand>
</feature>
<proteinExistence type="inferred from homology"/>
<feature type="binding site" evidence="11">
    <location>
        <position position="85"/>
    </location>
    <ligand>
        <name>Zn(2+)</name>
        <dbReference type="ChEBI" id="CHEBI:29105"/>
    </ligand>
</feature>
<feature type="binding site" evidence="12">
    <location>
        <position position="97"/>
    </location>
    <ligand>
        <name>Fe cation</name>
        <dbReference type="ChEBI" id="CHEBI:24875"/>
    </ligand>
</feature>
<evidence type="ECO:0000256" key="12">
    <source>
        <dbReference type="PIRSR" id="PIRSR602481-2"/>
    </source>
</evidence>
<dbReference type="SUPFAM" id="SSF46785">
    <property type="entry name" value="Winged helix' DNA-binding domain"/>
    <property type="match status" value="1"/>
</dbReference>
<dbReference type="PANTHER" id="PTHR33202">
    <property type="entry name" value="ZINC UPTAKE REGULATION PROTEIN"/>
    <property type="match status" value="1"/>
</dbReference>
<dbReference type="GO" id="GO:1900376">
    <property type="term" value="P:regulation of secondary metabolite biosynthetic process"/>
    <property type="evidence" value="ECO:0007669"/>
    <property type="project" value="TreeGrafter"/>
</dbReference>
<dbReference type="InterPro" id="IPR036388">
    <property type="entry name" value="WH-like_DNA-bd_sf"/>
</dbReference>
<dbReference type="eggNOG" id="COG0735">
    <property type="taxonomic scope" value="Bacteria"/>
</dbReference>
<evidence type="ECO:0000256" key="3">
    <source>
        <dbReference type="ARBA" id="ARBA00011738"/>
    </source>
</evidence>
<organism evidence="13 14">
    <name type="scientific">Bifidobacterium psychraerophilum</name>
    <dbReference type="NCBI Taxonomy" id="218140"/>
    <lineage>
        <taxon>Bacteria</taxon>
        <taxon>Bacillati</taxon>
        <taxon>Actinomycetota</taxon>
        <taxon>Actinomycetes</taxon>
        <taxon>Bifidobacteriales</taxon>
        <taxon>Bifidobacteriaceae</taxon>
        <taxon>Bifidobacterium</taxon>
    </lineage>
</organism>
<comment type="cofactor">
    <cofactor evidence="12">
        <name>Mn(2+)</name>
        <dbReference type="ChEBI" id="CHEBI:29035"/>
    </cofactor>
    <cofactor evidence="12">
        <name>Fe(2+)</name>
        <dbReference type="ChEBI" id="CHEBI:29033"/>
    </cofactor>
    <text evidence="12">Binds 1 Mn(2+) or Fe(2+) ion per subunit.</text>
</comment>
<reference evidence="13 14" key="1">
    <citation type="submission" date="2014-03" db="EMBL/GenBank/DDBJ databases">
        <title>Genomics of Bifidobacteria.</title>
        <authorList>
            <person name="Ventura M."/>
            <person name="Milani C."/>
            <person name="Lugli G.A."/>
        </authorList>
    </citation>
    <scope>NUCLEOTIDE SEQUENCE [LARGE SCALE GENOMIC DNA]</scope>
    <source>
        <strain evidence="13 14">LMG 21775</strain>
    </source>
</reference>
<feature type="binding site" evidence="12">
    <location>
        <position position="114"/>
    </location>
    <ligand>
        <name>Fe cation</name>
        <dbReference type="ChEBI" id="CHEBI:24875"/>
    </ligand>
</feature>
<feature type="binding site" evidence="11">
    <location>
        <position position="125"/>
    </location>
    <ligand>
        <name>Zn(2+)</name>
        <dbReference type="ChEBI" id="CHEBI:29105"/>
    </ligand>
</feature>
<gene>
    <name evidence="13" type="ORF">BPSY_2065</name>
</gene>
<name>A0A087CEF3_9BIFI</name>
<keyword evidence="9" id="KW-0238">DNA-binding</keyword>
<dbReference type="GO" id="GO:0003700">
    <property type="term" value="F:DNA-binding transcription factor activity"/>
    <property type="evidence" value="ECO:0007669"/>
    <property type="project" value="InterPro"/>
</dbReference>
<dbReference type="GO" id="GO:0045892">
    <property type="term" value="P:negative regulation of DNA-templated transcription"/>
    <property type="evidence" value="ECO:0007669"/>
    <property type="project" value="TreeGrafter"/>
</dbReference>
<comment type="cofactor">
    <cofactor evidence="11">
        <name>Zn(2+)</name>
        <dbReference type="ChEBI" id="CHEBI:29105"/>
    </cofactor>
    <text evidence="11">Binds 1 zinc ion per subunit.</text>
</comment>
<evidence type="ECO:0000313" key="13">
    <source>
        <dbReference type="EMBL" id="KFI81653.1"/>
    </source>
</evidence>
<evidence type="ECO:0000256" key="1">
    <source>
        <dbReference type="ARBA" id="ARBA00004496"/>
    </source>
</evidence>
<dbReference type="EMBL" id="JGZI01000010">
    <property type="protein sequence ID" value="KFI81653.1"/>
    <property type="molecule type" value="Genomic_DNA"/>
</dbReference>
<dbReference type="CDD" id="cd07153">
    <property type="entry name" value="Fur_like"/>
    <property type="match status" value="1"/>
</dbReference>
<dbReference type="InterPro" id="IPR043135">
    <property type="entry name" value="Fur_C"/>
</dbReference>
<feature type="binding site" evidence="11">
    <location>
        <position position="122"/>
    </location>
    <ligand>
        <name>Zn(2+)</name>
        <dbReference type="ChEBI" id="CHEBI:29105"/>
    </ligand>
</feature>
<dbReference type="GO" id="GO:0005829">
    <property type="term" value="C:cytosol"/>
    <property type="evidence" value="ECO:0007669"/>
    <property type="project" value="TreeGrafter"/>
</dbReference>
<evidence type="ECO:0000256" key="2">
    <source>
        <dbReference type="ARBA" id="ARBA00007957"/>
    </source>
</evidence>
<evidence type="ECO:0000256" key="4">
    <source>
        <dbReference type="ARBA" id="ARBA00022490"/>
    </source>
</evidence>
<accession>A0A087CEF3</accession>
<comment type="similarity">
    <text evidence="2">Belongs to the Fur family.</text>
</comment>
<keyword evidence="6 11" id="KW-0479">Metal-binding</keyword>
<dbReference type="GO" id="GO:0008270">
    <property type="term" value="F:zinc ion binding"/>
    <property type="evidence" value="ECO:0007669"/>
    <property type="project" value="TreeGrafter"/>
</dbReference>
<dbReference type="InterPro" id="IPR036390">
    <property type="entry name" value="WH_DNA-bd_sf"/>
</dbReference>
<feature type="binding site" evidence="12">
    <location>
        <position position="76"/>
    </location>
    <ligand>
        <name>Fe cation</name>
        <dbReference type="ChEBI" id="CHEBI:24875"/>
    </ligand>
</feature>
<evidence type="ECO:0000256" key="5">
    <source>
        <dbReference type="ARBA" id="ARBA00022491"/>
    </source>
</evidence>
<dbReference type="GO" id="GO:0000976">
    <property type="term" value="F:transcription cis-regulatory region binding"/>
    <property type="evidence" value="ECO:0007669"/>
    <property type="project" value="TreeGrafter"/>
</dbReference>
<keyword evidence="4" id="KW-0963">Cytoplasm</keyword>
<keyword evidence="14" id="KW-1185">Reference proteome</keyword>
<keyword evidence="8" id="KW-0805">Transcription regulation</keyword>
<dbReference type="PANTHER" id="PTHR33202:SF2">
    <property type="entry name" value="FERRIC UPTAKE REGULATION PROTEIN"/>
    <property type="match status" value="1"/>
</dbReference>
<evidence type="ECO:0000256" key="7">
    <source>
        <dbReference type="ARBA" id="ARBA00022833"/>
    </source>
</evidence>
<dbReference type="Gene3D" id="3.30.1490.190">
    <property type="match status" value="1"/>
</dbReference>
<evidence type="ECO:0000256" key="10">
    <source>
        <dbReference type="ARBA" id="ARBA00023163"/>
    </source>
</evidence>
<comment type="subunit">
    <text evidence="3">Homodimer.</text>
</comment>
<dbReference type="Proteomes" id="UP000029050">
    <property type="component" value="Unassembled WGS sequence"/>
</dbReference>
<dbReference type="STRING" id="218140.BPSY_2065"/>
<dbReference type="AlphaFoldDB" id="A0A087CEF3"/>
<protein>
    <submittedName>
        <fullName evidence="13">Ferric uptake regulator, Fur family</fullName>
    </submittedName>
</protein>
<evidence type="ECO:0000313" key="14">
    <source>
        <dbReference type="Proteomes" id="UP000029050"/>
    </source>
</evidence>
<keyword evidence="10" id="KW-0804">Transcription</keyword>
<keyword evidence="7 11" id="KW-0862">Zinc</keyword>
<keyword evidence="12" id="KW-0408">Iron</keyword>
<keyword evidence="5" id="KW-0678">Repressor</keyword>
<evidence type="ECO:0000256" key="9">
    <source>
        <dbReference type="ARBA" id="ARBA00023125"/>
    </source>
</evidence>
<comment type="caution">
    <text evidence="13">The sequence shown here is derived from an EMBL/GenBank/DDBJ whole genome shotgun (WGS) entry which is preliminary data.</text>
</comment>
<evidence type="ECO:0000256" key="6">
    <source>
        <dbReference type="ARBA" id="ARBA00022723"/>
    </source>
</evidence>